<evidence type="ECO:0000256" key="1">
    <source>
        <dbReference type="SAM" id="MobiDB-lite"/>
    </source>
</evidence>
<organism evidence="2 3">
    <name type="scientific">Mycobacterium attenuatum</name>
    <dbReference type="NCBI Taxonomy" id="2341086"/>
    <lineage>
        <taxon>Bacteria</taxon>
        <taxon>Bacillati</taxon>
        <taxon>Actinomycetota</taxon>
        <taxon>Actinomycetes</taxon>
        <taxon>Mycobacteriales</taxon>
        <taxon>Mycobacteriaceae</taxon>
        <taxon>Mycobacterium</taxon>
    </lineage>
</organism>
<gene>
    <name evidence="2" type="ORF">LAUMK136_04287</name>
</gene>
<feature type="region of interest" description="Disordered" evidence="1">
    <location>
        <begin position="90"/>
        <end position="114"/>
    </location>
</feature>
<evidence type="ECO:0000313" key="2">
    <source>
        <dbReference type="EMBL" id="VBA41883.1"/>
    </source>
</evidence>
<keyword evidence="3" id="KW-1185">Reference proteome</keyword>
<dbReference type="EMBL" id="UPHP01000116">
    <property type="protein sequence ID" value="VBA41883.1"/>
    <property type="molecule type" value="Genomic_DNA"/>
</dbReference>
<dbReference type="OrthoDB" id="4749851at2"/>
<dbReference type="RefSeq" id="WP_122497876.1">
    <property type="nucleotide sequence ID" value="NZ_UPHP01000116.1"/>
</dbReference>
<evidence type="ECO:0000313" key="3">
    <source>
        <dbReference type="Proteomes" id="UP000273307"/>
    </source>
</evidence>
<dbReference type="Proteomes" id="UP000273307">
    <property type="component" value="Unassembled WGS sequence"/>
</dbReference>
<name>A0A498QAU1_9MYCO</name>
<dbReference type="AlphaFoldDB" id="A0A498QAU1"/>
<proteinExistence type="predicted"/>
<accession>A0A498QAU1</accession>
<reference evidence="2 3" key="1">
    <citation type="submission" date="2018-09" db="EMBL/GenBank/DDBJ databases">
        <authorList>
            <person name="Tagini F."/>
        </authorList>
    </citation>
    <scope>NUCLEOTIDE SEQUENCE [LARGE SCALE GENOMIC DNA]</scope>
    <source>
        <strain evidence="2 3">MK136</strain>
    </source>
</reference>
<sequence length="237" mass="24687">MATRTFCKLALAAVAAVGLYAPTLGLPLPSRLCPRTAGVATAAPSPTCSSDLRECLHAAAKTDIYGVRYVLPEDVARCVEAFNACAHGNTSGGGNPVSPTSTSARGDDRTGSTLPQRFTMKFEGYASDCRVNGDTVTCTSTLEPRPADIDSFAATFSGTLSGSTVTGTEARHQQGHYANGCTFDENYSTPYTYVFGPDGSVTLNFGPGQRQSTFSCAEATSATTPRGEVAGTWTPPK</sequence>
<protein>
    <submittedName>
        <fullName evidence="2">Uncharacterized protein</fullName>
    </submittedName>
</protein>